<evidence type="ECO:0000313" key="2">
    <source>
        <dbReference type="EMBL" id="GAA3156537.1"/>
    </source>
</evidence>
<feature type="transmembrane region" description="Helical" evidence="1">
    <location>
        <begin position="100"/>
        <end position="120"/>
    </location>
</feature>
<dbReference type="EMBL" id="BAAAVV010000001">
    <property type="protein sequence ID" value="GAA3156537.1"/>
    <property type="molecule type" value="Genomic_DNA"/>
</dbReference>
<comment type="caution">
    <text evidence="2">The sequence shown here is derived from an EMBL/GenBank/DDBJ whole genome shotgun (WGS) entry which is preliminary data.</text>
</comment>
<feature type="transmembrane region" description="Helical" evidence="1">
    <location>
        <begin position="56"/>
        <end position="79"/>
    </location>
</feature>
<accession>A0ABP6NRS1</accession>
<evidence type="ECO:0000256" key="1">
    <source>
        <dbReference type="SAM" id="Phobius"/>
    </source>
</evidence>
<feature type="transmembrane region" description="Helical" evidence="1">
    <location>
        <begin position="188"/>
        <end position="206"/>
    </location>
</feature>
<dbReference type="InterPro" id="IPR025238">
    <property type="entry name" value="DUF4184"/>
</dbReference>
<organism evidence="2 3">
    <name type="scientific">Blastococcus jejuensis</name>
    <dbReference type="NCBI Taxonomy" id="351224"/>
    <lineage>
        <taxon>Bacteria</taxon>
        <taxon>Bacillati</taxon>
        <taxon>Actinomycetota</taxon>
        <taxon>Actinomycetes</taxon>
        <taxon>Geodermatophilales</taxon>
        <taxon>Geodermatophilaceae</taxon>
        <taxon>Blastococcus</taxon>
    </lineage>
</organism>
<dbReference type="Pfam" id="PF13803">
    <property type="entry name" value="DUF4184"/>
    <property type="match status" value="1"/>
</dbReference>
<feature type="transmembrane region" description="Helical" evidence="1">
    <location>
        <begin position="218"/>
        <end position="237"/>
    </location>
</feature>
<evidence type="ECO:0000313" key="3">
    <source>
        <dbReference type="Proteomes" id="UP001499924"/>
    </source>
</evidence>
<dbReference type="RefSeq" id="WP_344686908.1">
    <property type="nucleotide sequence ID" value="NZ_BAAAVV010000001.1"/>
</dbReference>
<proteinExistence type="predicted"/>
<name>A0ABP6NRS1_9ACTN</name>
<feature type="transmembrane region" description="Helical" evidence="1">
    <location>
        <begin position="149"/>
        <end position="167"/>
    </location>
</feature>
<sequence length="243" mass="25968">MPFTPSHAAAVLPFLRTPLPASALVIGSMAPDIPFYLPFDPGLRTHTAAAVGSTDVLFGALAWLVWHGLLAAPALWAAPRALRARLAAVPLGVRVRLRDLRTVLLTLVALAVGSATHVLWDEFTHAGRWGPEVFPALGELWGPLPGYRWLQHTSGLVGALLLLAWLVRWWRRSPVRAMPDHRAPWWPWVLLLAVAAGVGGTAALAAPDLGAAGYDGATWGGGAALVVGLLCATGWHLRRRNMA</sequence>
<gene>
    <name evidence="2" type="ORF">GCM10010531_04830</name>
</gene>
<keyword evidence="1" id="KW-0472">Membrane</keyword>
<dbReference type="Proteomes" id="UP001499924">
    <property type="component" value="Unassembled WGS sequence"/>
</dbReference>
<keyword evidence="1" id="KW-0812">Transmembrane</keyword>
<keyword evidence="3" id="KW-1185">Reference proteome</keyword>
<protein>
    <submittedName>
        <fullName evidence="2">DUF4184 family protein</fullName>
    </submittedName>
</protein>
<reference evidence="3" key="1">
    <citation type="journal article" date="2019" name="Int. J. Syst. Evol. Microbiol.">
        <title>The Global Catalogue of Microorganisms (GCM) 10K type strain sequencing project: providing services to taxonomists for standard genome sequencing and annotation.</title>
        <authorList>
            <consortium name="The Broad Institute Genomics Platform"/>
            <consortium name="The Broad Institute Genome Sequencing Center for Infectious Disease"/>
            <person name="Wu L."/>
            <person name="Ma J."/>
        </authorList>
    </citation>
    <scope>NUCLEOTIDE SEQUENCE [LARGE SCALE GENOMIC DNA]</scope>
    <source>
        <strain evidence="3">JCM 15614</strain>
    </source>
</reference>
<keyword evidence="1" id="KW-1133">Transmembrane helix</keyword>